<name>A0A1Y1HUS1_KLENI</name>
<gene>
    <name evidence="3" type="ORF">KFL_000840145</name>
</gene>
<dbReference type="AlphaFoldDB" id="A0A1Y1HUS1"/>
<sequence>MTVMSARVPSGQKDDAALGGSGSAIKTPAPPTGTASEAEEITQAGAEQVEGAVEGGERERQGGAEAKGWEGELQRAGVPVLKGAVAGALLFAAIPISFRVFVGPPRRRYPFDTLTWFKTLEAAYRMATGGAVVGGTITTAVLLLGTIKKDYPSKDAGRSKGACMR</sequence>
<dbReference type="EMBL" id="DF237033">
    <property type="protein sequence ID" value="GAQ81572.1"/>
    <property type="molecule type" value="Genomic_DNA"/>
</dbReference>
<evidence type="ECO:0000256" key="1">
    <source>
        <dbReference type="SAM" id="MobiDB-lite"/>
    </source>
</evidence>
<accession>A0A1Y1HUS1</accession>
<organism evidence="3 4">
    <name type="scientific">Klebsormidium nitens</name>
    <name type="common">Green alga</name>
    <name type="synonym">Ulothrix nitens</name>
    <dbReference type="NCBI Taxonomy" id="105231"/>
    <lineage>
        <taxon>Eukaryota</taxon>
        <taxon>Viridiplantae</taxon>
        <taxon>Streptophyta</taxon>
        <taxon>Klebsormidiophyceae</taxon>
        <taxon>Klebsormidiales</taxon>
        <taxon>Klebsormidiaceae</taxon>
        <taxon>Klebsormidium</taxon>
    </lineage>
</organism>
<feature type="region of interest" description="Disordered" evidence="1">
    <location>
        <begin position="1"/>
        <end position="39"/>
    </location>
</feature>
<proteinExistence type="predicted"/>
<keyword evidence="2" id="KW-1133">Transmembrane helix</keyword>
<feature type="transmembrane region" description="Helical" evidence="2">
    <location>
        <begin position="83"/>
        <end position="102"/>
    </location>
</feature>
<keyword evidence="2" id="KW-0472">Membrane</keyword>
<evidence type="ECO:0000313" key="4">
    <source>
        <dbReference type="Proteomes" id="UP000054558"/>
    </source>
</evidence>
<reference evidence="3 4" key="1">
    <citation type="journal article" date="2014" name="Nat. Commun.">
        <title>Klebsormidium flaccidum genome reveals primary factors for plant terrestrial adaptation.</title>
        <authorList>
            <person name="Hori K."/>
            <person name="Maruyama F."/>
            <person name="Fujisawa T."/>
            <person name="Togashi T."/>
            <person name="Yamamoto N."/>
            <person name="Seo M."/>
            <person name="Sato S."/>
            <person name="Yamada T."/>
            <person name="Mori H."/>
            <person name="Tajima N."/>
            <person name="Moriyama T."/>
            <person name="Ikeuchi M."/>
            <person name="Watanabe M."/>
            <person name="Wada H."/>
            <person name="Kobayashi K."/>
            <person name="Saito M."/>
            <person name="Masuda T."/>
            <person name="Sasaki-Sekimoto Y."/>
            <person name="Mashiguchi K."/>
            <person name="Awai K."/>
            <person name="Shimojima M."/>
            <person name="Masuda S."/>
            <person name="Iwai M."/>
            <person name="Nobusawa T."/>
            <person name="Narise T."/>
            <person name="Kondo S."/>
            <person name="Saito H."/>
            <person name="Sato R."/>
            <person name="Murakawa M."/>
            <person name="Ihara Y."/>
            <person name="Oshima-Yamada Y."/>
            <person name="Ohtaka K."/>
            <person name="Satoh M."/>
            <person name="Sonobe K."/>
            <person name="Ishii M."/>
            <person name="Ohtani R."/>
            <person name="Kanamori-Sato M."/>
            <person name="Honoki R."/>
            <person name="Miyazaki D."/>
            <person name="Mochizuki H."/>
            <person name="Umetsu J."/>
            <person name="Higashi K."/>
            <person name="Shibata D."/>
            <person name="Kamiya Y."/>
            <person name="Sato N."/>
            <person name="Nakamura Y."/>
            <person name="Tabata S."/>
            <person name="Ida S."/>
            <person name="Kurokawa K."/>
            <person name="Ohta H."/>
        </authorList>
    </citation>
    <scope>NUCLEOTIDE SEQUENCE [LARGE SCALE GENOMIC DNA]</scope>
    <source>
        <strain evidence="3 4">NIES-2285</strain>
    </source>
</reference>
<keyword evidence="2" id="KW-0812">Transmembrane</keyword>
<evidence type="ECO:0000256" key="2">
    <source>
        <dbReference type="SAM" id="Phobius"/>
    </source>
</evidence>
<evidence type="ECO:0000313" key="3">
    <source>
        <dbReference type="EMBL" id="GAQ81572.1"/>
    </source>
</evidence>
<keyword evidence="4" id="KW-1185">Reference proteome</keyword>
<protein>
    <submittedName>
        <fullName evidence="3">Uncharacterized protein</fullName>
    </submittedName>
</protein>
<feature type="transmembrane region" description="Helical" evidence="2">
    <location>
        <begin position="122"/>
        <end position="144"/>
    </location>
</feature>
<dbReference type="Proteomes" id="UP000054558">
    <property type="component" value="Unassembled WGS sequence"/>
</dbReference>